<comment type="caution">
    <text evidence="1">The sequence shown here is derived from an EMBL/GenBank/DDBJ whole genome shotgun (WGS) entry which is preliminary data.</text>
</comment>
<gene>
    <name evidence="1" type="ORF">EEB11_19505</name>
</gene>
<organism evidence="1 2">
    <name type="scientific">Pseudotabrizicola sediminis</name>
    <dbReference type="NCBI Taxonomy" id="2486418"/>
    <lineage>
        <taxon>Bacteria</taxon>
        <taxon>Pseudomonadati</taxon>
        <taxon>Pseudomonadota</taxon>
        <taxon>Alphaproteobacteria</taxon>
        <taxon>Rhodobacterales</taxon>
        <taxon>Paracoccaceae</taxon>
        <taxon>Pseudotabrizicola</taxon>
    </lineage>
</organism>
<dbReference type="SUPFAM" id="SSF49899">
    <property type="entry name" value="Concanavalin A-like lectins/glucanases"/>
    <property type="match status" value="1"/>
</dbReference>
<sequence length="68" mass="7036">KVWLDGTLIGEAAADVDLSQNSNDLVIGAFNGNSAAGTTDGVRDFFDGTISDLTMYDTVLTPAELAAL</sequence>
<dbReference type="RefSeq" id="WP_135434225.1">
    <property type="nucleotide sequence ID" value="NZ_RPEM01000084.1"/>
</dbReference>
<feature type="non-terminal residue" evidence="1">
    <location>
        <position position="68"/>
    </location>
</feature>
<reference evidence="1 2" key="1">
    <citation type="submission" date="2018-11" db="EMBL/GenBank/DDBJ databases">
        <title>Tabrizicola sp. isolated from sediment of alpine lake.</title>
        <authorList>
            <person name="Liu Z."/>
        </authorList>
    </citation>
    <scope>NUCLEOTIDE SEQUENCE [LARGE SCALE GENOMIC DNA]</scope>
    <source>
        <strain evidence="1 2">DRYC-M-16</strain>
    </source>
</reference>
<protein>
    <recommendedName>
        <fullName evidence="3">LamG domain-containing protein</fullName>
    </recommendedName>
</protein>
<evidence type="ECO:0008006" key="3">
    <source>
        <dbReference type="Google" id="ProtNLM"/>
    </source>
</evidence>
<name>A0ABY2KGH3_9RHOB</name>
<keyword evidence="2" id="KW-1185">Reference proteome</keyword>
<feature type="non-terminal residue" evidence="1">
    <location>
        <position position="1"/>
    </location>
</feature>
<dbReference type="InterPro" id="IPR013320">
    <property type="entry name" value="ConA-like_dom_sf"/>
</dbReference>
<dbReference type="EMBL" id="RPEM01000084">
    <property type="protein sequence ID" value="TGD41029.1"/>
    <property type="molecule type" value="Genomic_DNA"/>
</dbReference>
<dbReference type="Gene3D" id="2.60.120.200">
    <property type="match status" value="1"/>
</dbReference>
<proteinExistence type="predicted"/>
<dbReference type="Proteomes" id="UP000297741">
    <property type="component" value="Unassembled WGS sequence"/>
</dbReference>
<accession>A0ABY2KGH3</accession>
<evidence type="ECO:0000313" key="1">
    <source>
        <dbReference type="EMBL" id="TGD41029.1"/>
    </source>
</evidence>
<evidence type="ECO:0000313" key="2">
    <source>
        <dbReference type="Proteomes" id="UP000297741"/>
    </source>
</evidence>